<keyword evidence="4" id="KW-0472">Membrane</keyword>
<proteinExistence type="inferred from homology"/>
<dbReference type="PANTHER" id="PTHR32089">
    <property type="entry name" value="METHYL-ACCEPTING CHEMOTAXIS PROTEIN MCPB"/>
    <property type="match status" value="1"/>
</dbReference>
<feature type="domain" description="HAMP" evidence="6">
    <location>
        <begin position="218"/>
        <end position="271"/>
    </location>
</feature>
<evidence type="ECO:0000256" key="1">
    <source>
        <dbReference type="ARBA" id="ARBA00023224"/>
    </source>
</evidence>
<comment type="similarity">
    <text evidence="2">Belongs to the methyl-accepting chemotaxis (MCP) protein family.</text>
</comment>
<dbReference type="InterPro" id="IPR003660">
    <property type="entry name" value="HAMP_dom"/>
</dbReference>
<dbReference type="AlphaFoldDB" id="A0A7C8HGI3"/>
<keyword evidence="4" id="KW-0812">Transmembrane</keyword>
<dbReference type="PRINTS" id="PR00260">
    <property type="entry name" value="CHEMTRNSDUCR"/>
</dbReference>
<dbReference type="GO" id="GO:0007165">
    <property type="term" value="P:signal transduction"/>
    <property type="evidence" value="ECO:0007669"/>
    <property type="project" value="UniProtKB-KW"/>
</dbReference>
<feature type="transmembrane region" description="Helical" evidence="4">
    <location>
        <begin position="21"/>
        <end position="41"/>
    </location>
</feature>
<evidence type="ECO:0000259" key="6">
    <source>
        <dbReference type="PROSITE" id="PS50885"/>
    </source>
</evidence>
<dbReference type="EMBL" id="WSLF01000002">
    <property type="protein sequence ID" value="KAE9636188.1"/>
    <property type="molecule type" value="Genomic_DNA"/>
</dbReference>
<evidence type="ECO:0000259" key="5">
    <source>
        <dbReference type="PROSITE" id="PS50111"/>
    </source>
</evidence>
<dbReference type="SMART" id="SM00304">
    <property type="entry name" value="HAMP"/>
    <property type="match status" value="1"/>
</dbReference>
<evidence type="ECO:0000313" key="7">
    <source>
        <dbReference type="EMBL" id="KAE9636188.1"/>
    </source>
</evidence>
<organism evidence="7 8">
    <name type="scientific">Defluviitalea raffinosedens</name>
    <dbReference type="NCBI Taxonomy" id="1450156"/>
    <lineage>
        <taxon>Bacteria</taxon>
        <taxon>Bacillati</taxon>
        <taxon>Bacillota</taxon>
        <taxon>Clostridia</taxon>
        <taxon>Lachnospirales</taxon>
        <taxon>Defluviitaleaceae</taxon>
        <taxon>Defluviitalea</taxon>
    </lineage>
</organism>
<dbReference type="Gene3D" id="6.10.340.10">
    <property type="match status" value="1"/>
</dbReference>
<dbReference type="Pfam" id="PF00672">
    <property type="entry name" value="HAMP"/>
    <property type="match status" value="1"/>
</dbReference>
<dbReference type="RefSeq" id="WP_158739442.1">
    <property type="nucleotide sequence ID" value="NZ_JAFBEP010000003.1"/>
</dbReference>
<dbReference type="PROSITE" id="PS50885">
    <property type="entry name" value="HAMP"/>
    <property type="match status" value="1"/>
</dbReference>
<dbReference type="GO" id="GO:0006935">
    <property type="term" value="P:chemotaxis"/>
    <property type="evidence" value="ECO:0007669"/>
    <property type="project" value="InterPro"/>
</dbReference>
<dbReference type="PROSITE" id="PS50111">
    <property type="entry name" value="CHEMOTAXIS_TRANSDUC_2"/>
    <property type="match status" value="1"/>
</dbReference>
<dbReference type="GO" id="GO:0016020">
    <property type="term" value="C:membrane"/>
    <property type="evidence" value="ECO:0007669"/>
    <property type="project" value="InterPro"/>
</dbReference>
<dbReference type="GO" id="GO:0004888">
    <property type="term" value="F:transmembrane signaling receptor activity"/>
    <property type="evidence" value="ECO:0007669"/>
    <property type="project" value="InterPro"/>
</dbReference>
<dbReference type="CDD" id="cd06225">
    <property type="entry name" value="HAMP"/>
    <property type="match status" value="1"/>
</dbReference>
<dbReference type="PANTHER" id="PTHR32089:SF112">
    <property type="entry name" value="LYSOZYME-LIKE PROTEIN-RELATED"/>
    <property type="match status" value="1"/>
</dbReference>
<reference evidence="7 8" key="1">
    <citation type="submission" date="2019-12" db="EMBL/GenBank/DDBJ databases">
        <title>Defluviitalea raffinosedens, isolated from a biogas fermenter, genome sequencing and characterization.</title>
        <authorList>
            <person name="Rettenmaier R."/>
            <person name="Schneider M."/>
            <person name="Neuhaus K."/>
            <person name="Liebl W."/>
            <person name="Zverlov V."/>
        </authorList>
    </citation>
    <scope>NUCLEOTIDE SEQUENCE [LARGE SCALE GENOMIC DNA]</scope>
    <source>
        <strain evidence="7 8">249c-K6</strain>
    </source>
</reference>
<keyword evidence="4" id="KW-1133">Transmembrane helix</keyword>
<feature type="domain" description="Methyl-accepting transducer" evidence="5">
    <location>
        <begin position="290"/>
        <end position="547"/>
    </location>
</feature>
<protein>
    <submittedName>
        <fullName evidence="7">HAMP domain-containing protein</fullName>
    </submittedName>
</protein>
<dbReference type="Gene3D" id="1.10.287.950">
    <property type="entry name" value="Methyl-accepting chemotaxis protein"/>
    <property type="match status" value="1"/>
</dbReference>
<keyword evidence="1 3" id="KW-0807">Transducer</keyword>
<evidence type="ECO:0000256" key="2">
    <source>
        <dbReference type="ARBA" id="ARBA00029447"/>
    </source>
</evidence>
<evidence type="ECO:0000256" key="4">
    <source>
        <dbReference type="SAM" id="Phobius"/>
    </source>
</evidence>
<comment type="caution">
    <text evidence="7">The sequence shown here is derived from an EMBL/GenBank/DDBJ whole genome shotgun (WGS) entry which is preliminary data.</text>
</comment>
<dbReference type="OrthoDB" id="9804712at2"/>
<dbReference type="SMART" id="SM00283">
    <property type="entry name" value="MA"/>
    <property type="match status" value="1"/>
</dbReference>
<gene>
    <name evidence="7" type="ORF">GND95_03435</name>
</gene>
<keyword evidence="8" id="KW-1185">Reference proteome</keyword>
<accession>A0A7C8HGI3</accession>
<dbReference type="InterPro" id="IPR004089">
    <property type="entry name" value="MCPsignal_dom"/>
</dbReference>
<name>A0A7C8HGI3_9FIRM</name>
<dbReference type="Proteomes" id="UP000483018">
    <property type="component" value="Unassembled WGS sequence"/>
</dbReference>
<dbReference type="SUPFAM" id="SSF58104">
    <property type="entry name" value="Methyl-accepting chemotaxis protein (MCP) signaling domain"/>
    <property type="match status" value="1"/>
</dbReference>
<dbReference type="Pfam" id="PF00015">
    <property type="entry name" value="MCPsignal"/>
    <property type="match status" value="1"/>
</dbReference>
<dbReference type="InterPro" id="IPR004090">
    <property type="entry name" value="Chemotax_Me-accpt_rcpt"/>
</dbReference>
<evidence type="ECO:0000313" key="8">
    <source>
        <dbReference type="Proteomes" id="UP000483018"/>
    </source>
</evidence>
<feature type="transmembrane region" description="Helical" evidence="4">
    <location>
        <begin position="193"/>
        <end position="216"/>
    </location>
</feature>
<evidence type="ECO:0000256" key="3">
    <source>
        <dbReference type="PROSITE-ProRule" id="PRU00284"/>
    </source>
</evidence>
<sequence>MMKVLKKIGWRNLKIGLKYSVSLIISIFFFIISAVIVYGLMGNVKKNIEVVDQKMSYVETIHNMIANFNEVDAITYDYVTYLTSKTLDTFGNTMTQFNEGLAVLKELPELQDSQELIEKISNNAARINTIFIDEIVPSVNRYKVEAMMQKGKNASMEISTLKHITIEELKELREIIIAKKDEAVQEALNSLRLTILILIVSIAVSSALGFLIMFLISRIIQKYLNQIVSLSNEVSKGNLAVQKINYDGNDEIGLLSKAFNTMIENLRKMIHQISDASKEVNTESERLTESANQIQQISEQIAFTMQALSDGAEKQANSSGEVAKFISSLNNSIANSNEDSKHLYTSIDGLSNMSTQGKELIENYIAQMDKINDTFKHSMAKVENLDTKSQEITRLVEIINAIAKQTNLLALNAAIEAARAGEAGRGFAVVSDEIRKLAEQVSDSAVGISHIIQGIQSESKSVVHSLREGYGEVQEGIDQIKVTGEAFTNINNEIIHIVERVKNVAYNLNGIAENSKKIRLSVDEIASISQDSAAGIQETSASIEEQNSFIETVSSNAEKLSMLAEDLNNSILEFTL</sequence>